<feature type="region of interest" description="Disordered" evidence="1">
    <location>
        <begin position="269"/>
        <end position="305"/>
    </location>
</feature>
<name>A0A383WDM2_TETOB</name>
<keyword evidence="3" id="KW-1185">Reference proteome</keyword>
<dbReference type="SUPFAM" id="SSF144232">
    <property type="entry name" value="HIT/MYND zinc finger-like"/>
    <property type="match status" value="1"/>
</dbReference>
<feature type="compositionally biased region" description="Low complexity" evidence="1">
    <location>
        <begin position="288"/>
        <end position="297"/>
    </location>
</feature>
<feature type="compositionally biased region" description="Polar residues" evidence="1">
    <location>
        <begin position="277"/>
        <end position="287"/>
    </location>
</feature>
<dbReference type="InterPro" id="IPR039715">
    <property type="entry name" value="ZCCHC10"/>
</dbReference>
<accession>A0A383WDM2</accession>
<dbReference type="EMBL" id="FNXT01001230">
    <property type="protein sequence ID" value="SZX75360.1"/>
    <property type="molecule type" value="Genomic_DNA"/>
</dbReference>
<feature type="region of interest" description="Disordered" evidence="1">
    <location>
        <begin position="802"/>
        <end position="828"/>
    </location>
</feature>
<proteinExistence type="predicted"/>
<dbReference type="AlphaFoldDB" id="A0A383WDM2"/>
<evidence type="ECO:0000256" key="1">
    <source>
        <dbReference type="SAM" id="MobiDB-lite"/>
    </source>
</evidence>
<gene>
    <name evidence="2" type="ORF">BQ4739_LOCUS15637</name>
</gene>
<evidence type="ECO:0000313" key="2">
    <source>
        <dbReference type="EMBL" id="SZX75360.1"/>
    </source>
</evidence>
<evidence type="ECO:0008006" key="4">
    <source>
        <dbReference type="Google" id="ProtNLM"/>
    </source>
</evidence>
<organism evidence="2 3">
    <name type="scientific">Tetradesmus obliquus</name>
    <name type="common">Green alga</name>
    <name type="synonym">Acutodesmus obliquus</name>
    <dbReference type="NCBI Taxonomy" id="3088"/>
    <lineage>
        <taxon>Eukaryota</taxon>
        <taxon>Viridiplantae</taxon>
        <taxon>Chlorophyta</taxon>
        <taxon>core chlorophytes</taxon>
        <taxon>Chlorophyceae</taxon>
        <taxon>CS clade</taxon>
        <taxon>Sphaeropleales</taxon>
        <taxon>Scenedesmaceae</taxon>
        <taxon>Tetradesmus</taxon>
    </lineage>
</organism>
<dbReference type="PANTHER" id="PTHR13491">
    <property type="entry name" value="ZCCHC10 PROTEIN"/>
    <property type="match status" value="1"/>
</dbReference>
<protein>
    <recommendedName>
        <fullName evidence="4">MYND-type domain-containing protein</fullName>
    </recommendedName>
</protein>
<dbReference type="PANTHER" id="PTHR13491:SF0">
    <property type="entry name" value="ZINC FINGER CCHC DOMAIN-CONTAINING PROTEIN 10"/>
    <property type="match status" value="1"/>
</dbReference>
<dbReference type="Proteomes" id="UP000256970">
    <property type="component" value="Unassembled WGS sequence"/>
</dbReference>
<evidence type="ECO:0000313" key="3">
    <source>
        <dbReference type="Proteomes" id="UP000256970"/>
    </source>
</evidence>
<reference evidence="2 3" key="1">
    <citation type="submission" date="2016-10" db="EMBL/GenBank/DDBJ databases">
        <authorList>
            <person name="Cai Z."/>
        </authorList>
    </citation>
    <scope>NUCLEOTIDE SEQUENCE [LARGE SCALE GENOMIC DNA]</scope>
</reference>
<sequence length="963" mass="100750">MVSAGTLLTWVLQRPELITTDRPTVPGSRLLAALYHESHRCLAMTVIAIVGVGRSGSSSSSSSSSSSVVVVEAAGSVGTLAAAMTQQLEQSGLLPALPAVLQAAPKMAAQRRQQQQQQQQQPGDWRVFVSLLDLLLQSLMQMWRSVAQHNPAMLRTVLPSALPLLQHLQAAGRLLPSAAINTAAAASGAFRHTAVSSSKGPHEALFEVQFEAARMLCELGESTKLVDRQELERGSMLQLECTRKLLADPAASELLLQLLAAHTHVLHSNHVTHRQQQRQGPSKASHGSSSSSSSSSSVMRVQEAGNGPKQQLRADLLPIPSFHQHPDMLQQLPGGQAYLDAAVGCMTTIPPSDYCLADTLQVVMYRTRICLQAMTHSVQCLLGATHAGQALVISGEVVVLSAAAVRLVLELQLLAAALMQRQHAASQQQQRQGGALNAGEALLLQTTQMLHLQIRAVLQVTGSSSLPPELLQQAGLQLLQALAAPLHQLQLCYPGRLLAGLAPHWGTVVGQQLLAFRAAGAGMPVMRVGVHASVVPQGQLPALAAAHPEAYSAVLDCFLRSPLAEPLTMFLAADMFVHPLAAVLGSQELLGRSVAVASLVSALTSLVKRAVQFTQAAASMQQAAAPWPADAASGEGCERTAAICYPAFVTSLVDCILSAAASGVWKAATAISKASSSSSSSSSQAAASVALLAVVLARCVVQLADAMEAAGPQLLFQALGAKPGYHMTWVPCGMEQRIELVQLFSDCEGITEKLQWQFWQLGVLGAVQPLLLGLQALGSVGAPGCGGQLQAVETEAAAAAAGPNEASSSSSNSSNVPTSATCGSSTSSSSSGQQVKWSHLLHLQQSSPECAAALAAFCGKWPMWWEELVPDSYAHATGSNAVLEPTIKQQFADAIELCRALVAAAPLPVVCNNPSCESFSATSEAAASCKACAGCGCRYCSVACQKADRKRHRGACKRMAAAG</sequence>